<reference evidence="3" key="1">
    <citation type="submission" date="2020-10" db="EMBL/GenBank/DDBJ databases">
        <title>Bacterium isolated from coastal waters sediment.</title>
        <authorList>
            <person name="Chen R.-J."/>
            <person name="Lu D.-C."/>
            <person name="Zhu K.-L."/>
            <person name="Du Z.-J."/>
        </authorList>
    </citation>
    <scope>NUCLEOTIDE SEQUENCE</scope>
    <source>
        <strain evidence="3">N1Y112</strain>
    </source>
</reference>
<feature type="transmembrane region" description="Helical" evidence="1">
    <location>
        <begin position="59"/>
        <end position="83"/>
    </location>
</feature>
<keyword evidence="4" id="KW-1185">Reference proteome</keyword>
<evidence type="ECO:0000313" key="3">
    <source>
        <dbReference type="EMBL" id="MBE9397130.1"/>
    </source>
</evidence>
<keyword evidence="3" id="KW-0407">Ion channel</keyword>
<keyword evidence="1" id="KW-0812">Transmembrane</keyword>
<dbReference type="Gene3D" id="3.40.50.720">
    <property type="entry name" value="NAD(P)-binding Rossmann-like Domain"/>
    <property type="match status" value="1"/>
</dbReference>
<dbReference type="PANTHER" id="PTHR43833">
    <property type="entry name" value="POTASSIUM CHANNEL PROTEIN 2-RELATED-RELATED"/>
    <property type="match status" value="1"/>
</dbReference>
<gene>
    <name evidence="3" type="ORF">IOQ59_07630</name>
</gene>
<dbReference type="GO" id="GO:0034220">
    <property type="term" value="P:monoatomic ion transmembrane transport"/>
    <property type="evidence" value="ECO:0007669"/>
    <property type="project" value="UniProtKB-KW"/>
</dbReference>
<feature type="domain" description="Potassium channel" evidence="2">
    <location>
        <begin position="8"/>
        <end position="83"/>
    </location>
</feature>
<evidence type="ECO:0000256" key="1">
    <source>
        <dbReference type="SAM" id="Phobius"/>
    </source>
</evidence>
<dbReference type="EMBL" id="JADEYS010000006">
    <property type="protein sequence ID" value="MBE9397130.1"/>
    <property type="molecule type" value="Genomic_DNA"/>
</dbReference>
<keyword evidence="3" id="KW-0406">Ion transport</keyword>
<accession>A0A8J7K5K8</accession>
<keyword evidence="3" id="KW-0813">Transport</keyword>
<dbReference type="InterPro" id="IPR036291">
    <property type="entry name" value="NAD(P)-bd_dom_sf"/>
</dbReference>
<keyword evidence="1" id="KW-0472">Membrane</keyword>
<dbReference type="InterPro" id="IPR013099">
    <property type="entry name" value="K_chnl_dom"/>
</dbReference>
<protein>
    <submittedName>
        <fullName evidence="3">Potassium channel protein</fullName>
    </submittedName>
</protein>
<dbReference type="PANTHER" id="PTHR43833:SF8">
    <property type="entry name" value="TRK SYSTEM POTASSIUM UPTAKE PROTEIN TRKA"/>
    <property type="match status" value="1"/>
</dbReference>
<dbReference type="SUPFAM" id="SSF81324">
    <property type="entry name" value="Voltage-gated potassium channels"/>
    <property type="match status" value="1"/>
</dbReference>
<keyword evidence="1" id="KW-1133">Transmembrane helix</keyword>
<evidence type="ECO:0000259" key="2">
    <source>
        <dbReference type="Pfam" id="PF07885"/>
    </source>
</evidence>
<proteinExistence type="predicted"/>
<dbReference type="Proteomes" id="UP000640333">
    <property type="component" value="Unassembled WGS sequence"/>
</dbReference>
<organism evidence="3 4">
    <name type="scientific">Pontibacterium sinense</name>
    <dbReference type="NCBI Taxonomy" id="2781979"/>
    <lineage>
        <taxon>Bacteria</taxon>
        <taxon>Pseudomonadati</taxon>
        <taxon>Pseudomonadota</taxon>
        <taxon>Gammaproteobacteria</taxon>
        <taxon>Oceanospirillales</taxon>
        <taxon>Oceanospirillaceae</taxon>
        <taxon>Pontibacterium</taxon>
    </lineage>
</organism>
<dbReference type="Gene3D" id="1.10.287.70">
    <property type="match status" value="1"/>
</dbReference>
<sequence length="331" mass="36367">MNWQAMMLLVLLYIAVSWGMLTAAGEQGLTGSDFLYWLLVTASTVGYGDLSPTTAEGKLIVAFFVIPFGLSLFALTAGKVAAFSAHQWRKGIMGLKQLTLSDHIVVIGWDEQRTPDMLRLLLLEAAQNQGRKICLCVTGAMENPLPGEIEFVRAKAFNDDHDMARACLSDASTIIIDTAQDDFTLTAGLYAYGQNVGAHIIAFFRDDSLARLLKEHCPTIECTPSVSTELMVKAAMDPGSSCLHRELLSVAEGMTQFSIQYPAGMPELSVRDFYIPLKEHYSATLIAIDLDSDGRPEINPSLDQRVKAGCTLYYIADNRIKSFDWAKLSAH</sequence>
<dbReference type="InterPro" id="IPR050721">
    <property type="entry name" value="Trk_Ktr_HKT_K-transport"/>
</dbReference>
<evidence type="ECO:0000313" key="4">
    <source>
        <dbReference type="Proteomes" id="UP000640333"/>
    </source>
</evidence>
<dbReference type="AlphaFoldDB" id="A0A8J7K5K8"/>
<dbReference type="Pfam" id="PF07885">
    <property type="entry name" value="Ion_trans_2"/>
    <property type="match status" value="1"/>
</dbReference>
<dbReference type="SUPFAM" id="SSF51735">
    <property type="entry name" value="NAD(P)-binding Rossmann-fold domains"/>
    <property type="match status" value="1"/>
</dbReference>
<comment type="caution">
    <text evidence="3">The sequence shown here is derived from an EMBL/GenBank/DDBJ whole genome shotgun (WGS) entry which is preliminary data.</text>
</comment>
<name>A0A8J7K5K8_9GAMM</name>